<keyword evidence="1" id="KW-0175">Coiled coil</keyword>
<feature type="compositionally biased region" description="Polar residues" evidence="2">
    <location>
        <begin position="73"/>
        <end position="82"/>
    </location>
</feature>
<sequence>MSIQDMKLQKQQYLEEMQSISNQIQIKDYRNERIDIRYRRECEIKIDELKEKFNEMSIEINKKKELRQLEQATNLSTYTTEPSNDESLSDEDIPKDNVKIYSNPLFEFDDEYISSDINPLFNELLEDIESEDSYVSKLDEPDLLVTPLSKLNEDECFDPVEINDADFDPEGDILLLEKLLNDDPSSPLPLKELYFAEDD</sequence>
<comment type="caution">
    <text evidence="3">The sequence shown here is derived from an EMBL/GenBank/DDBJ whole genome shotgun (WGS) entry which is preliminary data.</text>
</comment>
<proteinExistence type="predicted"/>
<feature type="coiled-coil region" evidence="1">
    <location>
        <begin position="3"/>
        <end position="66"/>
    </location>
</feature>
<name>A0ABQ5HTS4_9ASTR</name>
<reference evidence="3" key="1">
    <citation type="journal article" date="2022" name="Int. J. Mol. Sci.">
        <title>Draft Genome of Tanacetum Coccineum: Genomic Comparison of Closely Related Tanacetum-Family Plants.</title>
        <authorList>
            <person name="Yamashiro T."/>
            <person name="Shiraishi A."/>
            <person name="Nakayama K."/>
            <person name="Satake H."/>
        </authorList>
    </citation>
    <scope>NUCLEOTIDE SEQUENCE</scope>
</reference>
<evidence type="ECO:0000313" key="4">
    <source>
        <dbReference type="Proteomes" id="UP001151760"/>
    </source>
</evidence>
<evidence type="ECO:0000256" key="1">
    <source>
        <dbReference type="SAM" id="Coils"/>
    </source>
</evidence>
<reference evidence="3" key="2">
    <citation type="submission" date="2022-01" db="EMBL/GenBank/DDBJ databases">
        <authorList>
            <person name="Yamashiro T."/>
            <person name="Shiraishi A."/>
            <person name="Satake H."/>
            <person name="Nakayama K."/>
        </authorList>
    </citation>
    <scope>NUCLEOTIDE SEQUENCE</scope>
</reference>
<dbReference type="Proteomes" id="UP001151760">
    <property type="component" value="Unassembled WGS sequence"/>
</dbReference>
<accession>A0ABQ5HTS4</accession>
<dbReference type="EMBL" id="BQNB010020002">
    <property type="protein sequence ID" value="GJT91263.1"/>
    <property type="molecule type" value="Genomic_DNA"/>
</dbReference>
<evidence type="ECO:0008006" key="5">
    <source>
        <dbReference type="Google" id="ProtNLM"/>
    </source>
</evidence>
<protein>
    <recommendedName>
        <fullName evidence="5">Reverse transcriptase domain-containing protein</fullName>
    </recommendedName>
</protein>
<keyword evidence="4" id="KW-1185">Reference proteome</keyword>
<evidence type="ECO:0000313" key="3">
    <source>
        <dbReference type="EMBL" id="GJT91263.1"/>
    </source>
</evidence>
<organism evidence="3 4">
    <name type="scientific">Tanacetum coccineum</name>
    <dbReference type="NCBI Taxonomy" id="301880"/>
    <lineage>
        <taxon>Eukaryota</taxon>
        <taxon>Viridiplantae</taxon>
        <taxon>Streptophyta</taxon>
        <taxon>Embryophyta</taxon>
        <taxon>Tracheophyta</taxon>
        <taxon>Spermatophyta</taxon>
        <taxon>Magnoliopsida</taxon>
        <taxon>eudicotyledons</taxon>
        <taxon>Gunneridae</taxon>
        <taxon>Pentapetalae</taxon>
        <taxon>asterids</taxon>
        <taxon>campanulids</taxon>
        <taxon>Asterales</taxon>
        <taxon>Asteraceae</taxon>
        <taxon>Asteroideae</taxon>
        <taxon>Anthemideae</taxon>
        <taxon>Anthemidinae</taxon>
        <taxon>Tanacetum</taxon>
    </lineage>
</organism>
<feature type="region of interest" description="Disordered" evidence="2">
    <location>
        <begin position="73"/>
        <end position="95"/>
    </location>
</feature>
<evidence type="ECO:0000256" key="2">
    <source>
        <dbReference type="SAM" id="MobiDB-lite"/>
    </source>
</evidence>
<gene>
    <name evidence="3" type="ORF">Tco_1080108</name>
</gene>